<feature type="transmembrane region" description="Helical" evidence="1">
    <location>
        <begin position="76"/>
        <end position="98"/>
    </location>
</feature>
<sequence length="352" mass="38790">MQTASSFADTQRQSPSATRYRAPIWTLLVLAPVISEVLSGSTRLSILFVLIPEIMVWGGGALLARELVRRWRAGATSLLCLGLALSIAEEFIIQQTSIAPLPFPGANAAYGRDFGVNWIYLLFMLGFESVWVVLVPVQVTELIFPDRGEQPWLRKRGLIATCLAFLVGCRIAWYGWTQQARPRLGAAPYHPPAILILVGITSIVILIGLAWLLRAYGHSGQSNSRDAANPWLIGFKAFIFGAAWFALITLIFVPHSGIALWIPLAAGPLWALLSFALVRYWSGARGWRDMHRFALSFGAVLGCIVPGDVSSAGWTRVDLIGKFVFQFLAVLGFLMLARKVWQQEAANRAHCN</sequence>
<feature type="transmembrane region" description="Helical" evidence="1">
    <location>
        <begin position="118"/>
        <end position="144"/>
    </location>
</feature>
<feature type="transmembrane region" description="Helical" evidence="1">
    <location>
        <begin position="20"/>
        <end position="38"/>
    </location>
</feature>
<dbReference type="RefSeq" id="WP_348264360.1">
    <property type="nucleotide sequence ID" value="NZ_CP121196.1"/>
</dbReference>
<name>A0AAU7DQ09_9BACT</name>
<feature type="transmembrane region" description="Helical" evidence="1">
    <location>
        <begin position="258"/>
        <end position="281"/>
    </location>
</feature>
<proteinExistence type="predicted"/>
<keyword evidence="1" id="KW-0812">Transmembrane</keyword>
<feature type="transmembrane region" description="Helical" evidence="1">
    <location>
        <begin position="233"/>
        <end position="252"/>
    </location>
</feature>
<feature type="transmembrane region" description="Helical" evidence="1">
    <location>
        <begin position="156"/>
        <end position="173"/>
    </location>
</feature>
<evidence type="ECO:0000256" key="1">
    <source>
        <dbReference type="SAM" id="Phobius"/>
    </source>
</evidence>
<protein>
    <submittedName>
        <fullName evidence="2">Uncharacterized protein</fullName>
    </submittedName>
</protein>
<gene>
    <name evidence="2" type="ORF">P8935_07445</name>
</gene>
<feature type="transmembrane region" description="Helical" evidence="1">
    <location>
        <begin position="293"/>
        <end position="313"/>
    </location>
</feature>
<keyword evidence="1" id="KW-1133">Transmembrane helix</keyword>
<feature type="transmembrane region" description="Helical" evidence="1">
    <location>
        <begin position="319"/>
        <end position="337"/>
    </location>
</feature>
<keyword evidence="1" id="KW-0472">Membrane</keyword>
<evidence type="ECO:0000313" key="2">
    <source>
        <dbReference type="EMBL" id="XBH19145.1"/>
    </source>
</evidence>
<organism evidence="2">
    <name type="scientific">Telmatobacter sp. DSM 110680</name>
    <dbReference type="NCBI Taxonomy" id="3036704"/>
    <lineage>
        <taxon>Bacteria</taxon>
        <taxon>Pseudomonadati</taxon>
        <taxon>Acidobacteriota</taxon>
        <taxon>Terriglobia</taxon>
        <taxon>Terriglobales</taxon>
        <taxon>Acidobacteriaceae</taxon>
        <taxon>Telmatobacter</taxon>
    </lineage>
</organism>
<reference evidence="2" key="1">
    <citation type="submission" date="2023-03" db="EMBL/GenBank/DDBJ databases">
        <title>Edaphobacter sp.</title>
        <authorList>
            <person name="Huber K.J."/>
            <person name="Papendorf J."/>
            <person name="Pilke C."/>
            <person name="Bunk B."/>
            <person name="Sproeer C."/>
            <person name="Pester M."/>
        </authorList>
    </citation>
    <scope>NUCLEOTIDE SEQUENCE</scope>
    <source>
        <strain evidence="2">DSM 110680</strain>
    </source>
</reference>
<accession>A0AAU7DQ09</accession>
<dbReference type="EMBL" id="CP121196">
    <property type="protein sequence ID" value="XBH19145.1"/>
    <property type="molecule type" value="Genomic_DNA"/>
</dbReference>
<feature type="transmembrane region" description="Helical" evidence="1">
    <location>
        <begin position="44"/>
        <end position="64"/>
    </location>
</feature>
<dbReference type="AlphaFoldDB" id="A0AAU7DQ09"/>
<feature type="transmembrane region" description="Helical" evidence="1">
    <location>
        <begin position="193"/>
        <end position="213"/>
    </location>
</feature>